<dbReference type="PIRSF" id="PIRSF018982">
    <property type="entry name" value="EutC"/>
    <property type="match status" value="1"/>
</dbReference>
<dbReference type="NCBIfam" id="NF003971">
    <property type="entry name" value="PRK05465.1"/>
    <property type="match status" value="1"/>
</dbReference>
<evidence type="ECO:0000313" key="6">
    <source>
        <dbReference type="EMBL" id="GGJ17989.1"/>
    </source>
</evidence>
<comment type="catalytic activity">
    <reaction evidence="5">
        <text>ethanolamine = acetaldehyde + NH4(+)</text>
        <dbReference type="Rhea" id="RHEA:15313"/>
        <dbReference type="ChEBI" id="CHEBI:15343"/>
        <dbReference type="ChEBI" id="CHEBI:28938"/>
        <dbReference type="ChEBI" id="CHEBI:57603"/>
        <dbReference type="EC" id="4.3.1.7"/>
    </reaction>
</comment>
<comment type="similarity">
    <text evidence="5">Belongs to the EutC family.</text>
</comment>
<dbReference type="InterPro" id="IPR042255">
    <property type="entry name" value="EutC_N"/>
</dbReference>
<comment type="cofactor">
    <cofactor evidence="5">
        <name>adenosylcob(III)alamin</name>
        <dbReference type="ChEBI" id="CHEBI:18408"/>
    </cofactor>
    <text evidence="5">Binds between the large and small subunits.</text>
</comment>
<organism evidence="6 7">
    <name type="scientific">Deinococcus roseus</name>
    <dbReference type="NCBI Taxonomy" id="392414"/>
    <lineage>
        <taxon>Bacteria</taxon>
        <taxon>Thermotogati</taxon>
        <taxon>Deinococcota</taxon>
        <taxon>Deinococci</taxon>
        <taxon>Deinococcales</taxon>
        <taxon>Deinococcaceae</taxon>
        <taxon>Deinococcus</taxon>
    </lineage>
</organism>
<comment type="pathway">
    <text evidence="5">Amine and polyamine degradation; ethanolamine degradation.</text>
</comment>
<name>A0ABQ2CVH4_9DEIO</name>
<evidence type="ECO:0000256" key="5">
    <source>
        <dbReference type="HAMAP-Rule" id="MF_00601"/>
    </source>
</evidence>
<dbReference type="PANTHER" id="PTHR39330:SF1">
    <property type="entry name" value="ETHANOLAMINE AMMONIA-LYASE SMALL SUBUNIT"/>
    <property type="match status" value="1"/>
</dbReference>
<feature type="binding site" evidence="5">
    <location>
        <position position="178"/>
    </location>
    <ligand>
        <name>adenosylcob(III)alamin</name>
        <dbReference type="ChEBI" id="CHEBI:18408"/>
    </ligand>
</feature>
<dbReference type="Gene3D" id="1.10.30.40">
    <property type="entry name" value="Ethanolamine ammonia-lyase light chain (EutC), N-terminal domain"/>
    <property type="match status" value="1"/>
</dbReference>
<dbReference type="Pfam" id="PF05985">
    <property type="entry name" value="EutC"/>
    <property type="match status" value="1"/>
</dbReference>
<evidence type="ECO:0000256" key="4">
    <source>
        <dbReference type="ARBA" id="ARBA00024446"/>
    </source>
</evidence>
<reference evidence="7" key="1">
    <citation type="journal article" date="2019" name="Int. J. Syst. Evol. Microbiol.">
        <title>The Global Catalogue of Microorganisms (GCM) 10K type strain sequencing project: providing services to taxonomists for standard genome sequencing and annotation.</title>
        <authorList>
            <consortium name="The Broad Institute Genomics Platform"/>
            <consortium name="The Broad Institute Genome Sequencing Center for Infectious Disease"/>
            <person name="Wu L."/>
            <person name="Ma J."/>
        </authorList>
    </citation>
    <scope>NUCLEOTIDE SEQUENCE [LARGE SCALE GENOMIC DNA]</scope>
    <source>
        <strain evidence="7">JCM 14370</strain>
    </source>
</reference>
<dbReference type="EMBL" id="BMOD01000001">
    <property type="protein sequence ID" value="GGJ17989.1"/>
    <property type="molecule type" value="Genomic_DNA"/>
</dbReference>
<keyword evidence="1 5" id="KW-0846">Cobalamin</keyword>
<comment type="subunit">
    <text evidence="5">The basic unit is a heterodimer which dimerizes to form tetramers. The heterotetramers trimerize; 6 large subunits form a core ring with 6 small subunits projecting outwards.</text>
</comment>
<accession>A0ABQ2CVH4</accession>
<keyword evidence="3 5" id="KW-0170">Cobalt</keyword>
<dbReference type="InterPro" id="IPR009246">
    <property type="entry name" value="EutC"/>
</dbReference>
<keyword evidence="2 5" id="KW-0456">Lyase</keyword>
<dbReference type="EC" id="4.3.1.7" evidence="5"/>
<feature type="binding site" evidence="5">
    <location>
        <position position="157"/>
    </location>
    <ligand>
        <name>adenosylcob(III)alamin</name>
        <dbReference type="ChEBI" id="CHEBI:18408"/>
    </ligand>
</feature>
<evidence type="ECO:0000256" key="1">
    <source>
        <dbReference type="ARBA" id="ARBA00022628"/>
    </source>
</evidence>
<evidence type="ECO:0000313" key="7">
    <source>
        <dbReference type="Proteomes" id="UP000632222"/>
    </source>
</evidence>
<dbReference type="RefSeq" id="WP_188997951.1">
    <property type="nucleotide sequence ID" value="NZ_BMOD01000001.1"/>
</dbReference>
<dbReference type="Proteomes" id="UP000632222">
    <property type="component" value="Unassembled WGS sequence"/>
</dbReference>
<keyword evidence="7" id="KW-1185">Reference proteome</keyword>
<feature type="binding site" evidence="5">
    <location>
        <position position="207"/>
    </location>
    <ligand>
        <name>adenosylcob(III)alamin</name>
        <dbReference type="ChEBI" id="CHEBI:18408"/>
    </ligand>
</feature>
<evidence type="ECO:0000256" key="2">
    <source>
        <dbReference type="ARBA" id="ARBA00023239"/>
    </source>
</evidence>
<proteinExistence type="inferred from homology"/>
<keyword evidence="4 5" id="KW-1283">Bacterial microcompartment</keyword>
<dbReference type="InterPro" id="IPR042251">
    <property type="entry name" value="EutC_C"/>
</dbReference>
<comment type="subcellular location">
    <subcellularLocation>
        <location evidence="5">Bacterial microcompartment</location>
    </subcellularLocation>
</comment>
<comment type="caution">
    <text evidence="6">The sequence shown here is derived from an EMBL/GenBank/DDBJ whole genome shotgun (WGS) entry which is preliminary data.</text>
</comment>
<comment type="function">
    <text evidence="5">Catalyzes the deamination of various vicinal amino-alcohols to oxo compounds. Allows this organism to utilize ethanolamine as the sole source of nitrogen and carbon in the presence of external vitamin B12.</text>
</comment>
<dbReference type="PANTHER" id="PTHR39330">
    <property type="entry name" value="ETHANOLAMINE AMMONIA-LYASE LIGHT CHAIN"/>
    <property type="match status" value="1"/>
</dbReference>
<protein>
    <recommendedName>
        <fullName evidence="5">Ethanolamine ammonia-lyase small subunit</fullName>
        <shortName evidence="5">EAL small subunit</shortName>
        <ecNumber evidence="5">4.3.1.7</ecNumber>
    </recommendedName>
</protein>
<evidence type="ECO:0000256" key="3">
    <source>
        <dbReference type="ARBA" id="ARBA00023285"/>
    </source>
</evidence>
<dbReference type="HAMAP" id="MF_00601">
    <property type="entry name" value="EutC"/>
    <property type="match status" value="1"/>
</dbReference>
<dbReference type="Gene3D" id="3.40.50.11240">
    <property type="entry name" value="Ethanolamine ammonia-lyase light chain (EutC)"/>
    <property type="match status" value="1"/>
</dbReference>
<sequence length="253" mass="27715">MNDPPEKPAFLDLLKQFTHARVGLERVGHAVTTAETLNFQLSHAAARDAIHQPADFVGIQQQLEAQHLKVLQVHSQASDRTQYLKRPDLGRLLHPEDQEKLQNMQLATRDVVIVIGDGLSATAINQHAVRMALKLVLALQQNGFSVAPLVLASQARVALADPIGELLQARLSILLIGERPGLSSSDSLGAYLTYGPRQGRMDSERNCVSNINPKGLSDETAIQSLLFLVREALRLQFSGVQLKDESGTHMLTD</sequence>
<gene>
    <name evidence="5 6" type="primary">eutC</name>
    <name evidence="6" type="ORF">GCM10008938_00100</name>
</gene>